<evidence type="ECO:0000313" key="3">
    <source>
        <dbReference type="Proteomes" id="UP000039541"/>
    </source>
</evidence>
<reference evidence="2 3" key="1">
    <citation type="submission" date="2015-03" db="EMBL/GenBank/DDBJ databases">
        <authorList>
            <consortium name="Pathogen Informatics"/>
        </authorList>
    </citation>
    <scope>NUCLEOTIDE SEQUENCE [LARGE SCALE GENOMIC DNA]</scope>
    <source>
        <strain evidence="2 3">3476</strain>
    </source>
</reference>
<evidence type="ECO:0000313" key="2">
    <source>
        <dbReference type="EMBL" id="CNV23450.1"/>
    </source>
</evidence>
<accession>A0A655EIX7</accession>
<dbReference type="AlphaFoldDB" id="A0A655EIX7"/>
<evidence type="ECO:0000256" key="1">
    <source>
        <dbReference type="SAM" id="Phobius"/>
    </source>
</evidence>
<proteinExistence type="predicted"/>
<dbReference type="EMBL" id="CQPC01000109">
    <property type="protein sequence ID" value="CNV23450.1"/>
    <property type="molecule type" value="Genomic_DNA"/>
</dbReference>
<keyword evidence="1" id="KW-0812">Transmembrane</keyword>
<feature type="transmembrane region" description="Helical" evidence="1">
    <location>
        <begin position="46"/>
        <end position="65"/>
    </location>
</feature>
<organism evidence="2 3">
    <name type="scientific">Salmonella enterica subsp. enterica serovar Bovismorbificans</name>
    <dbReference type="NCBI Taxonomy" id="58097"/>
    <lineage>
        <taxon>Bacteria</taxon>
        <taxon>Pseudomonadati</taxon>
        <taxon>Pseudomonadota</taxon>
        <taxon>Gammaproteobacteria</taxon>
        <taxon>Enterobacterales</taxon>
        <taxon>Enterobacteriaceae</taxon>
        <taxon>Salmonella</taxon>
    </lineage>
</organism>
<gene>
    <name evidence="2" type="ORF">ERS008202_04696</name>
</gene>
<keyword evidence="1" id="KW-0472">Membrane</keyword>
<protein>
    <submittedName>
        <fullName evidence="2">Uncharacterized protein</fullName>
    </submittedName>
</protein>
<sequence length="85" mass="9955">MTNFFEYFTHFICCIFPFGERQGLRLGGEGCDMLFRHSILLMLKEILQRFDFVLVAIPVVVAGIFRRAHQQIDTLIHQRNIIKLA</sequence>
<dbReference type="Proteomes" id="UP000039541">
    <property type="component" value="Unassembled WGS sequence"/>
</dbReference>
<keyword evidence="1" id="KW-1133">Transmembrane helix</keyword>
<name>A0A655EIX7_SALET</name>